<dbReference type="KEGG" id="fcz:IMF26_01530"/>
<feature type="transmembrane region" description="Helical" evidence="1">
    <location>
        <begin position="82"/>
        <end position="103"/>
    </location>
</feature>
<keyword evidence="1" id="KW-0472">Membrane</keyword>
<dbReference type="PANTHER" id="PTHR37814:SF1">
    <property type="entry name" value="MEMBRANE PROTEIN"/>
    <property type="match status" value="1"/>
</dbReference>
<feature type="transmembrane region" description="Helical" evidence="1">
    <location>
        <begin position="12"/>
        <end position="34"/>
    </location>
</feature>
<proteinExistence type="predicted"/>
<feature type="transmembrane region" description="Helical" evidence="1">
    <location>
        <begin position="40"/>
        <end position="61"/>
    </location>
</feature>
<evidence type="ECO:0008006" key="3">
    <source>
        <dbReference type="Google" id="ProtNLM"/>
    </source>
</evidence>
<dbReference type="PANTHER" id="PTHR37814">
    <property type="entry name" value="CONSERVED MEMBRANE PROTEIN"/>
    <property type="match status" value="1"/>
</dbReference>
<organism evidence="2">
    <name type="scientific">Candidatus Fermentithermobacillus carboniphilus</name>
    <dbReference type="NCBI Taxonomy" id="3085328"/>
    <lineage>
        <taxon>Bacteria</taxon>
        <taxon>Bacillati</taxon>
        <taxon>Bacillota</taxon>
        <taxon>Candidatus Fermentithermobacillia</taxon>
        <taxon>Candidatus Fermentithermobacillales</taxon>
        <taxon>Candidatus Fermentithermobacillaceae</taxon>
        <taxon>Candidatus Fermentithermobacillus</taxon>
    </lineage>
</organism>
<feature type="transmembrane region" description="Helical" evidence="1">
    <location>
        <begin position="184"/>
        <end position="207"/>
    </location>
</feature>
<dbReference type="InterPro" id="IPR038728">
    <property type="entry name" value="YkvI-like"/>
</dbReference>
<feature type="transmembrane region" description="Helical" evidence="1">
    <location>
        <begin position="219"/>
        <end position="242"/>
    </location>
</feature>
<evidence type="ECO:0000313" key="2">
    <source>
        <dbReference type="EMBL" id="QUL98789.1"/>
    </source>
</evidence>
<feature type="transmembrane region" description="Helical" evidence="1">
    <location>
        <begin position="115"/>
        <end position="135"/>
    </location>
</feature>
<evidence type="ECO:0000256" key="1">
    <source>
        <dbReference type="SAM" id="Phobius"/>
    </source>
</evidence>
<keyword evidence="1" id="KW-1133">Transmembrane helix</keyword>
<accession>A0AAT9LDM1</accession>
<feature type="transmembrane region" description="Helical" evidence="1">
    <location>
        <begin position="323"/>
        <end position="344"/>
    </location>
</feature>
<keyword evidence="1" id="KW-0812">Transmembrane</keyword>
<protein>
    <recommendedName>
        <fullName evidence="3">Membrane protein YkvI</fullName>
    </recommendedName>
</protein>
<feature type="transmembrane region" description="Helical" evidence="1">
    <location>
        <begin position="296"/>
        <end position="317"/>
    </location>
</feature>
<dbReference type="EMBL" id="CP062796">
    <property type="protein sequence ID" value="QUL98789.1"/>
    <property type="molecule type" value="Genomic_DNA"/>
</dbReference>
<dbReference type="AlphaFoldDB" id="A0AAT9LDM1"/>
<sequence length="353" mass="37034">MREGESSSARIAATYIGTVVGAGFASGQEVLQFFGLLGPLGVPAIAVAILGFLIFGFAVMEAGRVLRAPSHEPVMRGVAGRYISPFLDFATTFFLFGALSAMISGSGSVLDQEFGIPWLAGSFLMALLTVVTVLFGLRGVVYAVSSVVPFLIMGVLIVSVAVLHTKGLTLGSPPPGYEPPVRNWVFAGSNYVSYNIIMAAPVLSALGGTTHSRKQVVKGAVLGSVGLGVGLLFVYLTIVSSFPEVVRYEVPLARLASEVFRIGKPLYTAVFLAEVYTTAVANLYGFAARITAPGSAAFRLASIATTAVALWAGSAGFSTLVRLVYPAVGWAGMLFLGTLAVYLVRAFIIRRKS</sequence>
<gene>
    <name evidence="2" type="ORF">IMF26_01530</name>
</gene>
<reference evidence="2" key="2">
    <citation type="journal article" date="2023" name="Biology">
        <title>Prokaryotic Life Associated with Coal-Fire Gas Vents Revealed by Metagenomics.</title>
        <authorList>
            <person name="Kadnikov V.V."/>
            <person name="Mardanov A.V."/>
            <person name="Beletsky A.V."/>
            <person name="Karnachuk O.V."/>
            <person name="Ravin N.V."/>
        </authorList>
    </citation>
    <scope>NUCLEOTIDE SEQUENCE</scope>
    <source>
        <strain evidence="2">Bu02</strain>
    </source>
</reference>
<feature type="transmembrane region" description="Helical" evidence="1">
    <location>
        <begin position="262"/>
        <end position="284"/>
    </location>
</feature>
<feature type="transmembrane region" description="Helical" evidence="1">
    <location>
        <begin position="142"/>
        <end position="164"/>
    </location>
</feature>
<reference evidence="2" key="1">
    <citation type="submission" date="2020-10" db="EMBL/GenBank/DDBJ databases">
        <authorList>
            <person name="Kadnikov V."/>
            <person name="Beletsky A.V."/>
            <person name="Mardanov A.V."/>
            <person name="Karnachuk O.V."/>
            <person name="Ravin N.V."/>
        </authorList>
    </citation>
    <scope>NUCLEOTIDE SEQUENCE</scope>
    <source>
        <strain evidence="2">Bu02</strain>
    </source>
</reference>
<name>A0AAT9LDM1_9FIRM</name>